<dbReference type="InterPro" id="IPR050416">
    <property type="entry name" value="FAD-linked_Oxidoreductase"/>
</dbReference>
<evidence type="ECO:0000256" key="6">
    <source>
        <dbReference type="SAM" id="MobiDB-lite"/>
    </source>
</evidence>
<accession>A0A4P7IFM8</accession>
<dbReference type="PANTHER" id="PTHR42973">
    <property type="entry name" value="BINDING OXIDOREDUCTASE, PUTATIVE (AFU_ORTHOLOGUE AFUA_1G17690)-RELATED"/>
    <property type="match status" value="1"/>
</dbReference>
<protein>
    <submittedName>
        <fullName evidence="8">FAD-binding oxidoreductase</fullName>
    </submittedName>
</protein>
<dbReference type="KEGG" id="nsn:EXE58_11825"/>
<feature type="domain" description="FAD-binding PCMH-type" evidence="7">
    <location>
        <begin position="57"/>
        <end position="228"/>
    </location>
</feature>
<dbReference type="SUPFAM" id="SSF56176">
    <property type="entry name" value="FAD-binding/transporter-associated domain-like"/>
    <property type="match status" value="1"/>
</dbReference>
<dbReference type="InterPro" id="IPR016166">
    <property type="entry name" value="FAD-bd_PCMH"/>
</dbReference>
<dbReference type="Pfam" id="PF01565">
    <property type="entry name" value="FAD_binding_4"/>
    <property type="match status" value="1"/>
</dbReference>
<evidence type="ECO:0000256" key="5">
    <source>
        <dbReference type="ARBA" id="ARBA00023002"/>
    </source>
</evidence>
<dbReference type="EMBL" id="CP038436">
    <property type="protein sequence ID" value="QBX56084.1"/>
    <property type="molecule type" value="Genomic_DNA"/>
</dbReference>
<gene>
    <name evidence="8" type="ORF">EXE58_11825</name>
</gene>
<dbReference type="InterPro" id="IPR006094">
    <property type="entry name" value="Oxid_FAD_bind_N"/>
</dbReference>
<comment type="cofactor">
    <cofactor evidence="1">
        <name>FAD</name>
        <dbReference type="ChEBI" id="CHEBI:57692"/>
    </cofactor>
</comment>
<dbReference type="PROSITE" id="PS00862">
    <property type="entry name" value="OX2_COVAL_FAD"/>
    <property type="match status" value="1"/>
</dbReference>
<dbReference type="InterPro" id="IPR036318">
    <property type="entry name" value="FAD-bd_PCMH-like_sf"/>
</dbReference>
<dbReference type="Gene3D" id="3.30.465.10">
    <property type="match status" value="1"/>
</dbReference>
<dbReference type="Gene3D" id="3.40.462.20">
    <property type="match status" value="1"/>
</dbReference>
<evidence type="ECO:0000259" key="7">
    <source>
        <dbReference type="PROSITE" id="PS51387"/>
    </source>
</evidence>
<dbReference type="GO" id="GO:0016491">
    <property type="term" value="F:oxidoreductase activity"/>
    <property type="evidence" value="ECO:0007669"/>
    <property type="project" value="UniProtKB-KW"/>
</dbReference>
<dbReference type="Proteomes" id="UP000294853">
    <property type="component" value="Chromosome"/>
</dbReference>
<evidence type="ECO:0000313" key="9">
    <source>
        <dbReference type="Proteomes" id="UP000294853"/>
    </source>
</evidence>
<organism evidence="8 9">
    <name type="scientific">Nocardioides seonyuensis</name>
    <dbReference type="NCBI Taxonomy" id="2518371"/>
    <lineage>
        <taxon>Bacteria</taxon>
        <taxon>Bacillati</taxon>
        <taxon>Actinomycetota</taxon>
        <taxon>Actinomycetes</taxon>
        <taxon>Propionibacteriales</taxon>
        <taxon>Nocardioidaceae</taxon>
        <taxon>Nocardioides</taxon>
    </lineage>
</organism>
<dbReference type="AlphaFoldDB" id="A0A4P7IFM8"/>
<dbReference type="Gene3D" id="3.30.43.10">
    <property type="entry name" value="Uridine Diphospho-n-acetylenolpyruvylglucosamine Reductase, domain 2"/>
    <property type="match status" value="1"/>
</dbReference>
<keyword evidence="3" id="KW-0285">Flavoprotein</keyword>
<evidence type="ECO:0000256" key="2">
    <source>
        <dbReference type="ARBA" id="ARBA00005466"/>
    </source>
</evidence>
<proteinExistence type="inferred from homology"/>
<comment type="similarity">
    <text evidence="2">Belongs to the oxygen-dependent FAD-linked oxidoreductase family.</text>
</comment>
<dbReference type="GO" id="GO:0071949">
    <property type="term" value="F:FAD binding"/>
    <property type="evidence" value="ECO:0007669"/>
    <property type="project" value="InterPro"/>
</dbReference>
<dbReference type="OrthoDB" id="3682986at2"/>
<evidence type="ECO:0000256" key="1">
    <source>
        <dbReference type="ARBA" id="ARBA00001974"/>
    </source>
</evidence>
<evidence type="ECO:0000256" key="3">
    <source>
        <dbReference type="ARBA" id="ARBA00022630"/>
    </source>
</evidence>
<keyword evidence="9" id="KW-1185">Reference proteome</keyword>
<name>A0A4P7IFM8_9ACTN</name>
<keyword evidence="4" id="KW-0274">FAD</keyword>
<dbReference type="InterPro" id="IPR006093">
    <property type="entry name" value="Oxy_OxRdtase_FAD_BS"/>
</dbReference>
<dbReference type="PANTHER" id="PTHR42973:SF39">
    <property type="entry name" value="FAD-BINDING PCMH-TYPE DOMAIN-CONTAINING PROTEIN"/>
    <property type="match status" value="1"/>
</dbReference>
<keyword evidence="5" id="KW-0560">Oxidoreductase</keyword>
<evidence type="ECO:0000313" key="8">
    <source>
        <dbReference type="EMBL" id="QBX56084.1"/>
    </source>
</evidence>
<sequence length="475" mass="49413">MLGRPDPEVVPVPESTPLAGPLPPADAEALRGLAGGAIHLPGDPLYDEARMPWNLQVDEHPAAVAYPADPHEVSRIVRAAAASGLRVAPQGTGHGAPPLAGRLGDAVLLKTSAMTGLRVDAAGRTARAEAGVLWGDVVARAGRVGLAGQHMSSPGVGVIGSSLGGGVSWYSRQHGLQCSAVTAVELVLADGTFVRATEDQDADLLWAARGGSGGFGVVTALEFDLLPVRTAYAGMLAWDWRHAQRVLTAWGEWTADAPESVTSVARIFQVPDIEWLPGQLRARKMVMLDAVVLGDPDAGARAIAPLRALRPEVDTFAEMPAAEVAHLQLDPQEPTAVYANSVLVEGFPASAVDALVAAAGPGSGSNLLFVELRQLGGALARPSPRGGALDHLPAAFLVLGVGLDVGTGWDAVRADALRILDSLAPWSSRASYLSMAYEAAARRGFAAAAYERLVRIRESADPNQLFVAPRAAAHD</sequence>
<dbReference type="PROSITE" id="PS51387">
    <property type="entry name" value="FAD_PCMH"/>
    <property type="match status" value="1"/>
</dbReference>
<dbReference type="InterPro" id="IPR016167">
    <property type="entry name" value="FAD-bd_PCMH_sub1"/>
</dbReference>
<evidence type="ECO:0000256" key="4">
    <source>
        <dbReference type="ARBA" id="ARBA00022827"/>
    </source>
</evidence>
<feature type="region of interest" description="Disordered" evidence="6">
    <location>
        <begin position="1"/>
        <end position="24"/>
    </location>
</feature>
<reference evidence="8 9" key="1">
    <citation type="submission" date="2019-03" db="EMBL/GenBank/DDBJ databases">
        <title>Three New Species of Nocardioides, Nocardioides euryhalodurans sp. nov., Nocardioides seonyuensis sp. nov. and Nocardioides eburneoflavus sp. nov. Iolated from Soil.</title>
        <authorList>
            <person name="Roh S.G."/>
            <person name="Lee C."/>
            <person name="Kim M.-K."/>
            <person name="Kim S.B."/>
        </authorList>
    </citation>
    <scope>NUCLEOTIDE SEQUENCE [LARGE SCALE GENOMIC DNA]</scope>
    <source>
        <strain evidence="8 9">MMS17-SY207-3</strain>
    </source>
</reference>
<dbReference type="InterPro" id="IPR016169">
    <property type="entry name" value="FAD-bd_PCMH_sub2"/>
</dbReference>